<protein>
    <submittedName>
        <fullName evidence="1">Uncharacterized protein</fullName>
    </submittedName>
</protein>
<dbReference type="RefSeq" id="WP_354262562.1">
    <property type="nucleotide sequence ID" value="NZ_JBEPKC010000001.1"/>
</dbReference>
<organism evidence="1 2">
    <name type="scientific">Paractinoplanes tereljensis</name>
    <dbReference type="NCBI Taxonomy" id="571912"/>
    <lineage>
        <taxon>Bacteria</taxon>
        <taxon>Bacillati</taxon>
        <taxon>Actinomycetota</taxon>
        <taxon>Actinomycetes</taxon>
        <taxon>Micromonosporales</taxon>
        <taxon>Micromonosporaceae</taxon>
        <taxon>Paractinoplanes</taxon>
    </lineage>
</organism>
<dbReference type="Proteomes" id="UP000623608">
    <property type="component" value="Unassembled WGS sequence"/>
</dbReference>
<dbReference type="AlphaFoldDB" id="A0A919NNX6"/>
<evidence type="ECO:0000313" key="1">
    <source>
        <dbReference type="EMBL" id="GIF22351.1"/>
    </source>
</evidence>
<evidence type="ECO:0000313" key="2">
    <source>
        <dbReference type="Proteomes" id="UP000623608"/>
    </source>
</evidence>
<name>A0A919NNX6_9ACTN</name>
<comment type="caution">
    <text evidence="1">The sequence shown here is derived from an EMBL/GenBank/DDBJ whole genome shotgun (WGS) entry which is preliminary data.</text>
</comment>
<sequence>MAWIGVAAEITRGWLWLQEVRPNATWCKRPSGYKLRRITKVFVSDRYLTALAAIAGTASG</sequence>
<gene>
    <name evidence="1" type="ORF">Ate02nite_50810</name>
</gene>
<proteinExistence type="predicted"/>
<keyword evidence="2" id="KW-1185">Reference proteome</keyword>
<accession>A0A919NNX6</accession>
<reference evidence="1" key="1">
    <citation type="submission" date="2021-01" db="EMBL/GenBank/DDBJ databases">
        <title>Whole genome shotgun sequence of Actinoplanes tereljensis NBRC 105297.</title>
        <authorList>
            <person name="Komaki H."/>
            <person name="Tamura T."/>
        </authorList>
    </citation>
    <scope>NUCLEOTIDE SEQUENCE</scope>
    <source>
        <strain evidence="1">NBRC 105297</strain>
    </source>
</reference>
<dbReference type="EMBL" id="BOMY01000034">
    <property type="protein sequence ID" value="GIF22351.1"/>
    <property type="molecule type" value="Genomic_DNA"/>
</dbReference>